<dbReference type="InterPro" id="IPR036390">
    <property type="entry name" value="WH_DNA-bd_sf"/>
</dbReference>
<evidence type="ECO:0000256" key="5">
    <source>
        <dbReference type="ARBA" id="ARBA00022679"/>
    </source>
</evidence>
<dbReference type="EMBL" id="LT981265">
    <property type="protein sequence ID" value="SPC34809.1"/>
    <property type="molecule type" value="Genomic_DNA"/>
</dbReference>
<dbReference type="Pfam" id="PF01163">
    <property type="entry name" value="RIO1"/>
    <property type="match status" value="1"/>
</dbReference>
<dbReference type="SMART" id="SM00090">
    <property type="entry name" value="RIO"/>
    <property type="match status" value="1"/>
</dbReference>
<keyword evidence="8" id="KW-0418">Kinase</keyword>
<dbReference type="GO" id="GO:0004674">
    <property type="term" value="F:protein serine/threonine kinase activity"/>
    <property type="evidence" value="ECO:0007669"/>
    <property type="project" value="UniProtKB-KW"/>
</dbReference>
<evidence type="ECO:0000256" key="6">
    <source>
        <dbReference type="ARBA" id="ARBA00022723"/>
    </source>
</evidence>
<dbReference type="KEGG" id="ncv:NCAV_1646"/>
<reference evidence="15" key="1">
    <citation type="submission" date="2018-01" db="EMBL/GenBank/DDBJ databases">
        <authorList>
            <person name="Kerou L M."/>
        </authorList>
    </citation>
    <scope>NUCLEOTIDE SEQUENCE [LARGE SCALE GENOMIC DNA]</scope>
    <source>
        <strain evidence="15">SCU2</strain>
    </source>
</reference>
<evidence type="ECO:0000256" key="8">
    <source>
        <dbReference type="ARBA" id="ARBA00022777"/>
    </source>
</evidence>
<dbReference type="Proteomes" id="UP000236248">
    <property type="component" value="Chromosome NCAV"/>
</dbReference>
<dbReference type="SUPFAM" id="SSF46785">
    <property type="entry name" value="Winged helix' DNA-binding domain"/>
    <property type="match status" value="1"/>
</dbReference>
<dbReference type="GO" id="GO:0030490">
    <property type="term" value="P:maturation of SSU-rRNA"/>
    <property type="evidence" value="ECO:0007669"/>
    <property type="project" value="TreeGrafter"/>
</dbReference>
<dbReference type="InterPro" id="IPR015285">
    <property type="entry name" value="RIO2_wHTH_N"/>
</dbReference>
<dbReference type="EC" id="2.7.11.1" evidence="3"/>
<gene>
    <name evidence="14" type="ORF">NCAV_1646</name>
</gene>
<evidence type="ECO:0000256" key="2">
    <source>
        <dbReference type="ARBA" id="ARBA00009196"/>
    </source>
</evidence>
<comment type="similarity">
    <text evidence="2">Belongs to the protein kinase superfamily. RIO-type Ser/Thr kinase family.</text>
</comment>
<protein>
    <recommendedName>
        <fullName evidence="3">non-specific serine/threonine protein kinase</fullName>
        <ecNumber evidence="3">2.7.11.1</ecNumber>
    </recommendedName>
</protein>
<evidence type="ECO:0000256" key="1">
    <source>
        <dbReference type="ARBA" id="ARBA00001946"/>
    </source>
</evidence>
<dbReference type="InterPro" id="IPR011009">
    <property type="entry name" value="Kinase-like_dom_sf"/>
</dbReference>
<keyword evidence="6" id="KW-0479">Metal-binding</keyword>
<evidence type="ECO:0000256" key="9">
    <source>
        <dbReference type="ARBA" id="ARBA00022840"/>
    </source>
</evidence>
<organism evidence="14 15">
    <name type="scientific">Candidatus Nitrosocaldus cavascurensis</name>
    <dbReference type="NCBI Taxonomy" id="2058097"/>
    <lineage>
        <taxon>Archaea</taxon>
        <taxon>Nitrososphaerota</taxon>
        <taxon>Nitrososphaeria</taxon>
        <taxon>Candidatus Nitrosocaldales</taxon>
        <taxon>Candidatus Nitrosocaldaceae</taxon>
        <taxon>Candidatus Nitrosocaldus</taxon>
    </lineage>
</organism>
<dbReference type="InterPro" id="IPR018934">
    <property type="entry name" value="RIO_dom"/>
</dbReference>
<dbReference type="GeneID" id="41595637"/>
<proteinExistence type="inferred from homology"/>
<dbReference type="Gene3D" id="1.10.10.10">
    <property type="entry name" value="Winged helix-like DNA-binding domain superfamily/Winged helix DNA-binding domain"/>
    <property type="match status" value="1"/>
</dbReference>
<dbReference type="Gene3D" id="3.30.200.20">
    <property type="entry name" value="Phosphorylase Kinase, domain 1"/>
    <property type="match status" value="1"/>
</dbReference>
<evidence type="ECO:0000313" key="14">
    <source>
        <dbReference type="EMBL" id="SPC34809.1"/>
    </source>
</evidence>
<feature type="domain" description="RIO kinase" evidence="13">
    <location>
        <begin position="64"/>
        <end position="288"/>
    </location>
</feature>
<dbReference type="Gene3D" id="1.10.510.10">
    <property type="entry name" value="Transferase(Phosphotransferase) domain 1"/>
    <property type="match status" value="1"/>
</dbReference>
<evidence type="ECO:0000256" key="12">
    <source>
        <dbReference type="ARBA" id="ARBA00048679"/>
    </source>
</evidence>
<keyword evidence="5" id="KW-0808">Transferase</keyword>
<sequence>MSMLDMARYVKELEDEEVKALKAFARMLREHESVDEEKIAIGAKMHVDRVRYALKRLNEKNLIYKSPSKGYHLVYAGLDVLALKELADRGIIASVGRMIGVGKEADVLEAVDDHGRMLAVKFFRIGRVSFRSIARKRMLKDVHSWLLASIETARKEFKSLRRLRVAGASVPEAIALARHAIVMEYIDGVRLVECTSLDDPRHVLEDVLENIRIAYSIGMVSADLSEYNILYDVNGKVWIIDWPQSIDARKHPNAKALLERDLNNIIRFFSKRFGLVYDVNMAIAHVTMHEDDVER</sequence>
<comment type="cofactor">
    <cofactor evidence="1">
        <name>Mg(2+)</name>
        <dbReference type="ChEBI" id="CHEBI:18420"/>
    </cofactor>
</comment>
<evidence type="ECO:0000256" key="7">
    <source>
        <dbReference type="ARBA" id="ARBA00022741"/>
    </source>
</evidence>
<dbReference type="GO" id="GO:0030688">
    <property type="term" value="C:preribosome, small subunit precursor"/>
    <property type="evidence" value="ECO:0007669"/>
    <property type="project" value="TreeGrafter"/>
</dbReference>
<keyword evidence="15" id="KW-1185">Reference proteome</keyword>
<evidence type="ECO:0000256" key="10">
    <source>
        <dbReference type="ARBA" id="ARBA00022842"/>
    </source>
</evidence>
<accession>A0A2K5AT63</accession>
<evidence type="ECO:0000313" key="15">
    <source>
        <dbReference type="Proteomes" id="UP000236248"/>
    </source>
</evidence>
<dbReference type="GO" id="GO:0005829">
    <property type="term" value="C:cytosol"/>
    <property type="evidence" value="ECO:0007669"/>
    <property type="project" value="TreeGrafter"/>
</dbReference>
<dbReference type="InterPro" id="IPR030484">
    <property type="entry name" value="Rio2"/>
</dbReference>
<dbReference type="RefSeq" id="WP_148695273.1">
    <property type="nucleotide sequence ID" value="NZ_LT981265.1"/>
</dbReference>
<keyword evidence="9" id="KW-0067">ATP-binding</keyword>
<comment type="catalytic activity">
    <reaction evidence="11">
        <text>L-threonyl-[protein] + ATP = O-phospho-L-threonyl-[protein] + ADP + H(+)</text>
        <dbReference type="Rhea" id="RHEA:46608"/>
        <dbReference type="Rhea" id="RHEA-COMP:11060"/>
        <dbReference type="Rhea" id="RHEA-COMP:11605"/>
        <dbReference type="ChEBI" id="CHEBI:15378"/>
        <dbReference type="ChEBI" id="CHEBI:30013"/>
        <dbReference type="ChEBI" id="CHEBI:30616"/>
        <dbReference type="ChEBI" id="CHEBI:61977"/>
        <dbReference type="ChEBI" id="CHEBI:456216"/>
        <dbReference type="EC" id="2.7.11.1"/>
    </reaction>
</comment>
<dbReference type="GO" id="GO:0046872">
    <property type="term" value="F:metal ion binding"/>
    <property type="evidence" value="ECO:0007669"/>
    <property type="project" value="UniProtKB-KW"/>
</dbReference>
<dbReference type="CDD" id="cd05144">
    <property type="entry name" value="RIO2_C"/>
    <property type="match status" value="1"/>
</dbReference>
<dbReference type="Pfam" id="PF09202">
    <property type="entry name" value="Rio2_N"/>
    <property type="match status" value="1"/>
</dbReference>
<evidence type="ECO:0000256" key="3">
    <source>
        <dbReference type="ARBA" id="ARBA00012513"/>
    </source>
</evidence>
<dbReference type="PANTHER" id="PTHR45852:SF1">
    <property type="entry name" value="SERINE_THREONINE-PROTEIN KINASE RIO2"/>
    <property type="match status" value="1"/>
</dbReference>
<keyword evidence="10" id="KW-0460">Magnesium</keyword>
<dbReference type="InterPro" id="IPR000687">
    <property type="entry name" value="RIO_kinase"/>
</dbReference>
<name>A0A2K5AT63_9ARCH</name>
<keyword evidence="7" id="KW-0547">Nucleotide-binding</keyword>
<dbReference type="PANTHER" id="PTHR45852">
    <property type="entry name" value="SER/THR-PROTEIN KINASE RIO2"/>
    <property type="match status" value="1"/>
</dbReference>
<dbReference type="AlphaFoldDB" id="A0A2K5AT63"/>
<dbReference type="SUPFAM" id="SSF56112">
    <property type="entry name" value="Protein kinase-like (PK-like)"/>
    <property type="match status" value="1"/>
</dbReference>
<evidence type="ECO:0000259" key="13">
    <source>
        <dbReference type="SMART" id="SM00090"/>
    </source>
</evidence>
<comment type="catalytic activity">
    <reaction evidence="12">
        <text>L-seryl-[protein] + ATP = O-phospho-L-seryl-[protein] + ADP + H(+)</text>
        <dbReference type="Rhea" id="RHEA:17989"/>
        <dbReference type="Rhea" id="RHEA-COMP:9863"/>
        <dbReference type="Rhea" id="RHEA-COMP:11604"/>
        <dbReference type="ChEBI" id="CHEBI:15378"/>
        <dbReference type="ChEBI" id="CHEBI:29999"/>
        <dbReference type="ChEBI" id="CHEBI:30616"/>
        <dbReference type="ChEBI" id="CHEBI:83421"/>
        <dbReference type="ChEBI" id="CHEBI:456216"/>
        <dbReference type="EC" id="2.7.11.1"/>
    </reaction>
</comment>
<keyword evidence="4" id="KW-0723">Serine/threonine-protein kinase</keyword>
<evidence type="ECO:0000256" key="11">
    <source>
        <dbReference type="ARBA" id="ARBA00047899"/>
    </source>
</evidence>
<dbReference type="GO" id="GO:0005524">
    <property type="term" value="F:ATP binding"/>
    <property type="evidence" value="ECO:0007669"/>
    <property type="project" value="UniProtKB-KW"/>
</dbReference>
<dbReference type="InterPro" id="IPR036388">
    <property type="entry name" value="WH-like_DNA-bd_sf"/>
</dbReference>
<evidence type="ECO:0000256" key="4">
    <source>
        <dbReference type="ARBA" id="ARBA00022527"/>
    </source>
</evidence>